<dbReference type="Proteomes" id="UP000265768">
    <property type="component" value="Unassembled WGS sequence"/>
</dbReference>
<evidence type="ECO:0000313" key="5">
    <source>
        <dbReference type="EMBL" id="RJL32261.1"/>
    </source>
</evidence>
<dbReference type="GO" id="GO:0016787">
    <property type="term" value="F:hydrolase activity"/>
    <property type="evidence" value="ECO:0007669"/>
    <property type="project" value="UniProtKB-KW"/>
</dbReference>
<dbReference type="FunFam" id="3.40.50.1820:FF:000089">
    <property type="entry name" value="Alpha/beta hydrolase"/>
    <property type="match status" value="1"/>
</dbReference>
<dbReference type="AlphaFoldDB" id="A0A3A4ASP6"/>
<evidence type="ECO:0000313" key="6">
    <source>
        <dbReference type="Proteomes" id="UP000265768"/>
    </source>
</evidence>
<dbReference type="OrthoDB" id="3209779at2"/>
<dbReference type="Pfam" id="PF07859">
    <property type="entry name" value="Abhydrolase_3"/>
    <property type="match status" value="1"/>
</dbReference>
<dbReference type="InterPro" id="IPR033140">
    <property type="entry name" value="Lipase_GDXG_put_SER_AS"/>
</dbReference>
<dbReference type="InterPro" id="IPR050300">
    <property type="entry name" value="GDXG_lipolytic_enzyme"/>
</dbReference>
<dbReference type="EMBL" id="QZEY01000005">
    <property type="protein sequence ID" value="RJL32261.1"/>
    <property type="molecule type" value="Genomic_DNA"/>
</dbReference>
<comment type="caution">
    <text evidence="5">The sequence shown here is derived from an EMBL/GenBank/DDBJ whole genome shotgun (WGS) entry which is preliminary data.</text>
</comment>
<reference evidence="5 6" key="1">
    <citation type="submission" date="2018-09" db="EMBL/GenBank/DDBJ databases">
        <title>YIM 75507 draft genome.</title>
        <authorList>
            <person name="Tang S."/>
            <person name="Feng Y."/>
        </authorList>
    </citation>
    <scope>NUCLEOTIDE SEQUENCE [LARGE SCALE GENOMIC DNA]</scope>
    <source>
        <strain evidence="5 6">YIM 75507</strain>
    </source>
</reference>
<dbReference type="Gene3D" id="3.40.50.1820">
    <property type="entry name" value="alpha/beta hydrolase"/>
    <property type="match status" value="1"/>
</dbReference>
<organism evidence="5 6">
    <name type="scientific">Bailinhaonella thermotolerans</name>
    <dbReference type="NCBI Taxonomy" id="1070861"/>
    <lineage>
        <taxon>Bacteria</taxon>
        <taxon>Bacillati</taxon>
        <taxon>Actinomycetota</taxon>
        <taxon>Actinomycetes</taxon>
        <taxon>Streptosporangiales</taxon>
        <taxon>Streptosporangiaceae</taxon>
        <taxon>Bailinhaonella</taxon>
    </lineage>
</organism>
<accession>A0A3A4ASP6</accession>
<evidence type="ECO:0000259" key="4">
    <source>
        <dbReference type="Pfam" id="PF07859"/>
    </source>
</evidence>
<sequence>MRMDPQTRAIIDVISDFFPKVGTEVLDAAEARRMLAETPALGEPPPVGSVEDRVIDAAGADLPVRIYRPRGGREPYPVVVYFHGGGMVLGGLDSHAGVCRQLAEGSGAIVIAVDYRLAPEHPYPIPQEDAYAATAWAHRHAAGLGGDPERLAVAGDSAGANLAACVCLAARDRGGPPLRFQLLVYPMLDPAQDTPSYGENAEGYFLTAAHMRWYWDNYLGGKPYDSPLDANLAGLPPALVMTAEHDPLRDEGETYAVRLREAGVSVTATRYDGLFHGFFGMGAILPAARRATDEACAALRAALSASADTADTAAAASGPAGAGAIDAADAGTAGAAAGAGAADAAGADAAG</sequence>
<dbReference type="PROSITE" id="PS01174">
    <property type="entry name" value="LIPASE_GDXG_SER"/>
    <property type="match status" value="1"/>
</dbReference>
<dbReference type="SUPFAM" id="SSF53474">
    <property type="entry name" value="alpha/beta-Hydrolases"/>
    <property type="match status" value="1"/>
</dbReference>
<feature type="domain" description="Alpha/beta hydrolase fold-3" evidence="4">
    <location>
        <begin position="79"/>
        <end position="279"/>
    </location>
</feature>
<keyword evidence="6" id="KW-1185">Reference proteome</keyword>
<feature type="active site" evidence="3">
    <location>
        <position position="157"/>
    </location>
</feature>
<dbReference type="InterPro" id="IPR029058">
    <property type="entry name" value="AB_hydrolase_fold"/>
</dbReference>
<keyword evidence="2 5" id="KW-0378">Hydrolase</keyword>
<evidence type="ECO:0000256" key="2">
    <source>
        <dbReference type="ARBA" id="ARBA00022801"/>
    </source>
</evidence>
<dbReference type="PANTHER" id="PTHR48081:SF8">
    <property type="entry name" value="ALPHA_BETA HYDROLASE FOLD-3 DOMAIN-CONTAINING PROTEIN-RELATED"/>
    <property type="match status" value="1"/>
</dbReference>
<protein>
    <submittedName>
        <fullName evidence="5">Alpha/beta hydrolase</fullName>
    </submittedName>
</protein>
<evidence type="ECO:0000256" key="3">
    <source>
        <dbReference type="PROSITE-ProRule" id="PRU10038"/>
    </source>
</evidence>
<dbReference type="InterPro" id="IPR013094">
    <property type="entry name" value="AB_hydrolase_3"/>
</dbReference>
<comment type="similarity">
    <text evidence="1">Belongs to the 'GDXG' lipolytic enzyme family.</text>
</comment>
<evidence type="ECO:0000256" key="1">
    <source>
        <dbReference type="ARBA" id="ARBA00010515"/>
    </source>
</evidence>
<proteinExistence type="inferred from homology"/>
<gene>
    <name evidence="5" type="ORF">D5H75_16610</name>
</gene>
<name>A0A3A4ASP6_9ACTN</name>
<dbReference type="PANTHER" id="PTHR48081">
    <property type="entry name" value="AB HYDROLASE SUPERFAMILY PROTEIN C4A8.06C"/>
    <property type="match status" value="1"/>
</dbReference>